<feature type="domain" description="Endonuclease GajA/Old nuclease/RecF-like AAA" evidence="2">
    <location>
        <begin position="5"/>
        <end position="344"/>
    </location>
</feature>
<dbReference type="Pfam" id="PF20469">
    <property type="entry name" value="OLD-like_TOPRIM"/>
    <property type="match status" value="1"/>
</dbReference>
<evidence type="ECO:0000259" key="2">
    <source>
        <dbReference type="Pfam" id="PF13175"/>
    </source>
</evidence>
<evidence type="ECO:0008006" key="6">
    <source>
        <dbReference type="Google" id="ProtNLM"/>
    </source>
</evidence>
<keyword evidence="5" id="KW-1185">Reference proteome</keyword>
<evidence type="ECO:0000313" key="4">
    <source>
        <dbReference type="EMBL" id="XFO69568.1"/>
    </source>
</evidence>
<reference evidence="4" key="1">
    <citation type="submission" date="2024-05" db="EMBL/GenBank/DDBJ databases">
        <title>Isolation and characterization of Sporomusa carbonis sp. nov., a carboxydotrophic hydrogenogen in the genus of Sporomusa isolated from a charcoal burning pile.</title>
        <authorList>
            <person name="Boeer T."/>
            <person name="Rosenbaum F."/>
            <person name="Eysell L."/>
            <person name="Mueller V."/>
            <person name="Daniel R."/>
            <person name="Poehlein A."/>
        </authorList>
    </citation>
    <scope>NUCLEOTIDE SEQUENCE [LARGE SCALE GENOMIC DNA]</scope>
    <source>
        <strain evidence="4">DSM 10669</strain>
    </source>
</reference>
<dbReference type="PANTHER" id="PTHR43581">
    <property type="entry name" value="ATP/GTP PHOSPHATASE"/>
    <property type="match status" value="1"/>
</dbReference>
<dbReference type="PANTHER" id="PTHR43581:SF4">
    <property type="entry name" value="ATP_GTP PHOSPHATASE"/>
    <property type="match status" value="1"/>
</dbReference>
<dbReference type="InterPro" id="IPR041685">
    <property type="entry name" value="AAA_GajA/Old/RecF-like"/>
</dbReference>
<name>A0ABZ3IW24_9FIRM</name>
<accession>A0ABZ3IW24</accession>
<evidence type="ECO:0000259" key="3">
    <source>
        <dbReference type="Pfam" id="PF20469"/>
    </source>
</evidence>
<dbReference type="Gene3D" id="3.40.50.300">
    <property type="entry name" value="P-loop containing nucleotide triphosphate hydrolases"/>
    <property type="match status" value="1"/>
</dbReference>
<keyword evidence="1" id="KW-0175">Coiled coil</keyword>
<dbReference type="InterPro" id="IPR051396">
    <property type="entry name" value="Bact_Antivir_Def_Nuclease"/>
</dbReference>
<dbReference type="Proteomes" id="UP000216752">
    <property type="component" value="Chromosome"/>
</dbReference>
<dbReference type="Pfam" id="PF13175">
    <property type="entry name" value="AAA_15"/>
    <property type="match status" value="1"/>
</dbReference>
<evidence type="ECO:0000256" key="1">
    <source>
        <dbReference type="SAM" id="Coils"/>
    </source>
</evidence>
<dbReference type="InterPro" id="IPR034139">
    <property type="entry name" value="TOPRIM_OLD"/>
</dbReference>
<dbReference type="RefSeq" id="WP_094607191.1">
    <property type="nucleotide sequence ID" value="NZ_CP155573.1"/>
</dbReference>
<dbReference type="SUPFAM" id="SSF52540">
    <property type="entry name" value="P-loop containing nucleoside triphosphate hydrolases"/>
    <property type="match status" value="1"/>
</dbReference>
<organism evidence="4 5">
    <name type="scientific">Sporomusa silvacetica DSM 10669</name>
    <dbReference type="NCBI Taxonomy" id="1123289"/>
    <lineage>
        <taxon>Bacteria</taxon>
        <taxon>Bacillati</taxon>
        <taxon>Bacillota</taxon>
        <taxon>Negativicutes</taxon>
        <taxon>Selenomonadales</taxon>
        <taxon>Sporomusaceae</taxon>
        <taxon>Sporomusa</taxon>
    </lineage>
</organism>
<gene>
    <name evidence="4" type="ORF">SPSIL_058020</name>
</gene>
<feature type="coiled-coil region" evidence="1">
    <location>
        <begin position="190"/>
        <end position="231"/>
    </location>
</feature>
<proteinExistence type="predicted"/>
<protein>
    <recommendedName>
        <fullName evidence="6">DNA replication and repair protein RecF</fullName>
    </recommendedName>
</protein>
<dbReference type="CDD" id="cd01026">
    <property type="entry name" value="TOPRIM_OLD"/>
    <property type="match status" value="1"/>
</dbReference>
<feature type="domain" description="OLD protein-like TOPRIM" evidence="3">
    <location>
        <begin position="391"/>
        <end position="456"/>
    </location>
</feature>
<sequence length="609" mass="68850">MCIQIDTIRIAGFRGIQNIEITLPRVTVLIGANNSGKTSVLKAMQLALGDYSRYLSEEDFHIGSDDKRASEILIDIRIIPVNMQGLRITEFNEEWMAELGDSIKPEVNNNQFVALRTRIAPNMIKGGFEISRSTLEKWTDFSTWRSEKMKETKLSARMQSISMISIDAQRDIHQELKERSSFVGRVLTNVEYSDDDMKDLEKRIKEVNDQAVQKSDELQNLKTHLEELNQSFQGSGNAEITPFPKKLRDLSKHFSIHFGESSGTAFSMEYHGMGTRSWASILTVKAFIDAMIAQHEKEVIPFFPILAAEEPEAHLHPNAQKTLYRQLAGTYGQVIISTHSSYVAALANQSELRYLKSQNGEIISRALCSELEAEAQRRIQREIIHSRGEILFSKAWILCEGETEEQALPCLFEKYFGHEAFEMGVSIIGIGGSGKKYVPFLTFARDFDIPVFIFSDGEAAAVKDLKKYYDKVFGTTDVSNCPYITILDGTDFEGYLLNTGFIKTVENAINSVDGKDTIENWITKKNQTPAGRRKTNQPRCKTCKQEIFEDVLRDYKSSDGYNTALLDILDSAKPKYAPVIAEKLCELDANDFPKKIIELFEKIKAGVKL</sequence>
<dbReference type="InterPro" id="IPR027417">
    <property type="entry name" value="P-loop_NTPase"/>
</dbReference>
<evidence type="ECO:0000313" key="5">
    <source>
        <dbReference type="Proteomes" id="UP000216752"/>
    </source>
</evidence>
<dbReference type="EMBL" id="CP155573">
    <property type="protein sequence ID" value="XFO69568.1"/>
    <property type="molecule type" value="Genomic_DNA"/>
</dbReference>